<keyword evidence="1" id="KW-0732">Signal</keyword>
<dbReference type="PANTHER" id="PTHR30289">
    <property type="entry name" value="UNCHARACTERIZED PROTEIN YBCL-RELATED"/>
    <property type="match status" value="1"/>
</dbReference>
<dbReference type="PANTHER" id="PTHR30289:SF1">
    <property type="entry name" value="PEBP (PHOSPHATIDYLETHANOLAMINE-BINDING PROTEIN) FAMILY PROTEIN"/>
    <property type="match status" value="1"/>
</dbReference>
<gene>
    <name evidence="2" type="ORF">CP985_06550</name>
</gene>
<dbReference type="RefSeq" id="WP_114842228.1">
    <property type="nucleotide sequence ID" value="NZ_CP031219.1"/>
</dbReference>
<dbReference type="Pfam" id="PF01161">
    <property type="entry name" value="PBP"/>
    <property type="match status" value="1"/>
</dbReference>
<feature type="chain" id="PRO_5043903692" evidence="1">
    <location>
        <begin position="18"/>
        <end position="174"/>
    </location>
</feature>
<feature type="signal peptide" evidence="1">
    <location>
        <begin position="1"/>
        <end position="17"/>
    </location>
</feature>
<accession>A0AAX2AFN3</accession>
<dbReference type="InterPro" id="IPR005247">
    <property type="entry name" value="YbhB_YbcL/LppC-like"/>
</dbReference>
<evidence type="ECO:0000313" key="2">
    <source>
        <dbReference type="EMBL" id="RXK15832.1"/>
    </source>
</evidence>
<keyword evidence="3" id="KW-1185">Reference proteome</keyword>
<evidence type="ECO:0000313" key="3">
    <source>
        <dbReference type="Proteomes" id="UP000290092"/>
    </source>
</evidence>
<dbReference type="CDD" id="cd00865">
    <property type="entry name" value="PEBP_bact_arch"/>
    <property type="match status" value="1"/>
</dbReference>
<dbReference type="AlphaFoldDB" id="A0AAX2AFN3"/>
<reference evidence="2 3" key="1">
    <citation type="submission" date="2017-09" db="EMBL/GenBank/DDBJ databases">
        <title>Genomics of the genus Arcobacter.</title>
        <authorList>
            <person name="Perez-Cataluna A."/>
            <person name="Figueras M.J."/>
            <person name="Salas-Masso N."/>
        </authorList>
    </citation>
    <scope>NUCLEOTIDE SEQUENCE [LARGE SCALE GENOMIC DNA]</scope>
    <source>
        <strain evidence="2 3">CECT 7386</strain>
    </source>
</reference>
<sequence>MKKALSVLVLSSSFLFSQGFTLKSETISGQLGIKQVFNGFGCTGENISPKLSWENPPKKTKSFAITMYDPDAPTGSGWWHWIVFDIPKDKKELKESFGNKESKEIVQSVTDYGKVGFGGACPPIGDKAHKYEFTIYALDVEKLGLTKDTTPAIVGYYINQHTIEKSTITAYYKR</sequence>
<comment type="caution">
    <text evidence="2">The sequence shown here is derived from an EMBL/GenBank/DDBJ whole genome shotgun (WGS) entry which is preliminary data.</text>
</comment>
<proteinExistence type="predicted"/>
<evidence type="ECO:0000256" key="1">
    <source>
        <dbReference type="SAM" id="SignalP"/>
    </source>
</evidence>
<protein>
    <submittedName>
        <fullName evidence="2">YbhB/YbcL family Raf kinase inhibitor-like protein</fullName>
    </submittedName>
</protein>
<dbReference type="NCBIfam" id="TIGR00481">
    <property type="entry name" value="YbhB/YbcL family Raf kinase inhibitor-like protein"/>
    <property type="match status" value="1"/>
</dbReference>
<dbReference type="Gene3D" id="3.90.280.10">
    <property type="entry name" value="PEBP-like"/>
    <property type="match status" value="1"/>
</dbReference>
<dbReference type="InterPro" id="IPR008914">
    <property type="entry name" value="PEBP"/>
</dbReference>
<dbReference type="EMBL" id="NXID01000020">
    <property type="protein sequence ID" value="RXK15832.1"/>
    <property type="molecule type" value="Genomic_DNA"/>
</dbReference>
<keyword evidence="2" id="KW-0649">Protein kinase inhibitor</keyword>
<dbReference type="KEGG" id="amyt:AMYT_1815"/>
<dbReference type="GO" id="GO:0004860">
    <property type="term" value="F:protein kinase inhibitor activity"/>
    <property type="evidence" value="ECO:0007669"/>
    <property type="project" value="UniProtKB-KW"/>
</dbReference>
<organism evidence="2 3">
    <name type="scientific">Malaciobacter mytili LMG 24559</name>
    <dbReference type="NCBI Taxonomy" id="1032238"/>
    <lineage>
        <taxon>Bacteria</taxon>
        <taxon>Pseudomonadati</taxon>
        <taxon>Campylobacterota</taxon>
        <taxon>Epsilonproteobacteria</taxon>
        <taxon>Campylobacterales</taxon>
        <taxon>Arcobacteraceae</taxon>
        <taxon>Malaciobacter</taxon>
    </lineage>
</organism>
<name>A0AAX2AFN3_9BACT</name>
<dbReference type="SUPFAM" id="SSF49777">
    <property type="entry name" value="PEBP-like"/>
    <property type="match status" value="1"/>
</dbReference>
<dbReference type="InterPro" id="IPR036610">
    <property type="entry name" value="PEBP-like_sf"/>
</dbReference>
<dbReference type="Proteomes" id="UP000290092">
    <property type="component" value="Unassembled WGS sequence"/>
</dbReference>